<dbReference type="Proteomes" id="UP001237642">
    <property type="component" value="Unassembled WGS sequence"/>
</dbReference>
<feature type="region of interest" description="Disordered" evidence="2">
    <location>
        <begin position="1"/>
        <end position="30"/>
    </location>
</feature>
<dbReference type="Gene3D" id="1.25.40.10">
    <property type="entry name" value="Tetratricopeptide repeat domain"/>
    <property type="match status" value="1"/>
</dbReference>
<reference evidence="3" key="2">
    <citation type="submission" date="2023-05" db="EMBL/GenBank/DDBJ databases">
        <authorList>
            <person name="Schelkunov M.I."/>
        </authorList>
    </citation>
    <scope>NUCLEOTIDE SEQUENCE</scope>
    <source>
        <strain evidence="3">Hsosn_3</strain>
        <tissue evidence="3">Leaf</tissue>
    </source>
</reference>
<dbReference type="SUPFAM" id="SSF48452">
    <property type="entry name" value="TPR-like"/>
    <property type="match status" value="1"/>
</dbReference>
<organism evidence="3 4">
    <name type="scientific">Heracleum sosnowskyi</name>
    <dbReference type="NCBI Taxonomy" id="360622"/>
    <lineage>
        <taxon>Eukaryota</taxon>
        <taxon>Viridiplantae</taxon>
        <taxon>Streptophyta</taxon>
        <taxon>Embryophyta</taxon>
        <taxon>Tracheophyta</taxon>
        <taxon>Spermatophyta</taxon>
        <taxon>Magnoliopsida</taxon>
        <taxon>eudicotyledons</taxon>
        <taxon>Gunneridae</taxon>
        <taxon>Pentapetalae</taxon>
        <taxon>asterids</taxon>
        <taxon>campanulids</taxon>
        <taxon>Apiales</taxon>
        <taxon>Apiaceae</taxon>
        <taxon>Apioideae</taxon>
        <taxon>apioid superclade</taxon>
        <taxon>Tordylieae</taxon>
        <taxon>Tordyliinae</taxon>
        <taxon>Heracleum</taxon>
    </lineage>
</organism>
<dbReference type="SMART" id="SM00028">
    <property type="entry name" value="TPR"/>
    <property type="match status" value="3"/>
</dbReference>
<dbReference type="SUPFAM" id="SSF52833">
    <property type="entry name" value="Thioredoxin-like"/>
    <property type="match status" value="1"/>
</dbReference>
<protein>
    <submittedName>
        <fullName evidence="3">TPR domain containing protein, identical</fullName>
    </submittedName>
</protein>
<accession>A0AAD8HTT6</accession>
<evidence type="ECO:0000256" key="2">
    <source>
        <dbReference type="SAM" id="MobiDB-lite"/>
    </source>
</evidence>
<dbReference type="PANTHER" id="PTHR47682">
    <property type="entry name" value="TETRATRICOPEPTIDE REPEAT (TPR)-CONTAINING PROTEIN"/>
    <property type="match status" value="1"/>
</dbReference>
<feature type="compositionally biased region" description="Polar residues" evidence="2">
    <location>
        <begin position="7"/>
        <end position="16"/>
    </location>
</feature>
<sequence>MGMLFLGTSSHTTIQSPHPKPVRANASETPPPQKIKEIRVCLHRICSRKGSIETLQVLTDLAPPDLTVKSCGCLGKCGIGPNVVLLPGPVFVSHLGTAAKAAKLLSDACEGEVGSWSKSLEALALKRRAEAQMEVDNFSEAEGLLSQAIELKPHGGIHVLYKDRAAARIAIGDVSNALEDVKEALTLAPNYTEAYIVQGDAFMAIEQFDGAEESYSKALELDPSKRRSKSFKVRIAKLQEKLIITQ</sequence>
<dbReference type="AlphaFoldDB" id="A0AAD8HTT6"/>
<comment type="caution">
    <text evidence="3">The sequence shown here is derived from an EMBL/GenBank/DDBJ whole genome shotgun (WGS) entry which is preliminary data.</text>
</comment>
<gene>
    <name evidence="3" type="ORF">POM88_038042</name>
</gene>
<dbReference type="Pfam" id="PF13181">
    <property type="entry name" value="TPR_8"/>
    <property type="match status" value="1"/>
</dbReference>
<evidence type="ECO:0000313" key="4">
    <source>
        <dbReference type="Proteomes" id="UP001237642"/>
    </source>
</evidence>
<dbReference type="PROSITE" id="PS50005">
    <property type="entry name" value="TPR"/>
    <property type="match status" value="3"/>
</dbReference>
<dbReference type="PROSITE" id="PS50293">
    <property type="entry name" value="TPR_REGION"/>
    <property type="match status" value="1"/>
</dbReference>
<dbReference type="CDD" id="cd02980">
    <property type="entry name" value="TRX_Fd_family"/>
    <property type="match status" value="1"/>
</dbReference>
<dbReference type="InterPro" id="IPR036249">
    <property type="entry name" value="Thioredoxin-like_sf"/>
</dbReference>
<name>A0AAD8HTT6_9APIA</name>
<dbReference type="PANTHER" id="PTHR47682:SF1">
    <property type="entry name" value="TETRATRICOPEPTIDE REPEAT (TPR)-CONTAINING PROTEIN"/>
    <property type="match status" value="1"/>
</dbReference>
<dbReference type="InterPro" id="IPR011990">
    <property type="entry name" value="TPR-like_helical_dom_sf"/>
</dbReference>
<evidence type="ECO:0000313" key="3">
    <source>
        <dbReference type="EMBL" id="KAK1371950.1"/>
    </source>
</evidence>
<keyword evidence="4" id="KW-1185">Reference proteome</keyword>
<feature type="repeat" description="TPR" evidence="1">
    <location>
        <begin position="192"/>
        <end position="225"/>
    </location>
</feature>
<keyword evidence="1" id="KW-0802">TPR repeat</keyword>
<evidence type="ECO:0000256" key="1">
    <source>
        <dbReference type="PROSITE-ProRule" id="PRU00339"/>
    </source>
</evidence>
<reference evidence="3" key="1">
    <citation type="submission" date="2023-02" db="EMBL/GenBank/DDBJ databases">
        <title>Genome of toxic invasive species Heracleum sosnowskyi carries increased number of genes despite the absence of recent whole-genome duplications.</title>
        <authorList>
            <person name="Schelkunov M."/>
            <person name="Shtratnikova V."/>
            <person name="Makarenko M."/>
            <person name="Klepikova A."/>
            <person name="Omelchenko D."/>
            <person name="Novikova G."/>
            <person name="Obukhova E."/>
            <person name="Bogdanov V."/>
            <person name="Penin A."/>
            <person name="Logacheva M."/>
        </authorList>
    </citation>
    <scope>NUCLEOTIDE SEQUENCE</scope>
    <source>
        <strain evidence="3">Hsosn_3</strain>
        <tissue evidence="3">Leaf</tissue>
    </source>
</reference>
<proteinExistence type="predicted"/>
<feature type="repeat" description="TPR" evidence="1">
    <location>
        <begin position="122"/>
        <end position="155"/>
    </location>
</feature>
<dbReference type="InterPro" id="IPR019734">
    <property type="entry name" value="TPR_rpt"/>
</dbReference>
<dbReference type="Gene3D" id="3.40.30.10">
    <property type="entry name" value="Glutaredoxin"/>
    <property type="match status" value="1"/>
</dbReference>
<dbReference type="EMBL" id="JAUIZM010000008">
    <property type="protein sequence ID" value="KAK1371950.1"/>
    <property type="molecule type" value="Genomic_DNA"/>
</dbReference>
<feature type="repeat" description="TPR" evidence="1">
    <location>
        <begin position="158"/>
        <end position="191"/>
    </location>
</feature>